<evidence type="ECO:0000313" key="9">
    <source>
        <dbReference type="Proteomes" id="UP000294919"/>
    </source>
</evidence>
<dbReference type="EMBL" id="SLWV01000002">
    <property type="protein sequence ID" value="TCO79335.1"/>
    <property type="molecule type" value="Genomic_DNA"/>
</dbReference>
<proteinExistence type="inferred from homology"/>
<evidence type="ECO:0000259" key="7">
    <source>
        <dbReference type="Pfam" id="PF02687"/>
    </source>
</evidence>
<keyword evidence="9" id="KW-1185">Reference proteome</keyword>
<comment type="caution">
    <text evidence="8">The sequence shown here is derived from an EMBL/GenBank/DDBJ whole genome shotgun (WGS) entry which is preliminary data.</text>
</comment>
<dbReference type="InterPro" id="IPR003838">
    <property type="entry name" value="ABC3_permease_C"/>
</dbReference>
<accession>A0A4R2LJ03</accession>
<feature type="transmembrane region" description="Helical" evidence="6">
    <location>
        <begin position="104"/>
        <end position="135"/>
    </location>
</feature>
<organism evidence="8 9">
    <name type="scientific">Marinisporobacter balticus</name>
    <dbReference type="NCBI Taxonomy" id="2018667"/>
    <lineage>
        <taxon>Bacteria</taxon>
        <taxon>Bacillati</taxon>
        <taxon>Bacillota</taxon>
        <taxon>Clostridia</taxon>
        <taxon>Peptostreptococcales</taxon>
        <taxon>Thermotaleaceae</taxon>
        <taxon>Marinisporobacter</taxon>
    </lineage>
</organism>
<evidence type="ECO:0000256" key="3">
    <source>
        <dbReference type="ARBA" id="ARBA00022692"/>
    </source>
</evidence>
<evidence type="ECO:0000256" key="4">
    <source>
        <dbReference type="ARBA" id="ARBA00022989"/>
    </source>
</evidence>
<dbReference type="GO" id="GO:0055085">
    <property type="term" value="P:transmembrane transport"/>
    <property type="evidence" value="ECO:0007669"/>
    <property type="project" value="UniProtKB-UniRule"/>
</dbReference>
<reference evidence="8 9" key="1">
    <citation type="submission" date="2019-03" db="EMBL/GenBank/DDBJ databases">
        <title>Genomic Encyclopedia of Type Strains, Phase IV (KMG-IV): sequencing the most valuable type-strain genomes for metagenomic binning, comparative biology and taxonomic classification.</title>
        <authorList>
            <person name="Goeker M."/>
        </authorList>
    </citation>
    <scope>NUCLEOTIDE SEQUENCE [LARGE SCALE GENOMIC DNA]</scope>
    <source>
        <strain evidence="8 9">DSM 102940</strain>
    </source>
</reference>
<dbReference type="AlphaFoldDB" id="A0A4R2LJ03"/>
<dbReference type="InterPro" id="IPR027022">
    <property type="entry name" value="ABC_permease_BceB-typ"/>
</dbReference>
<gene>
    <name evidence="8" type="ORF">EV214_10253</name>
</gene>
<dbReference type="PANTHER" id="PTHR46795">
    <property type="entry name" value="ABC TRANSPORTER PERMEASE-RELATED-RELATED"/>
    <property type="match status" value="1"/>
</dbReference>
<feature type="transmembrane region" description="Helical" evidence="6">
    <location>
        <begin position="56"/>
        <end position="76"/>
    </location>
</feature>
<keyword evidence="6" id="KW-0813">Transport</keyword>
<keyword evidence="2 6" id="KW-1003">Cell membrane</keyword>
<evidence type="ECO:0000256" key="1">
    <source>
        <dbReference type="ARBA" id="ARBA00004651"/>
    </source>
</evidence>
<feature type="domain" description="ABC3 transporter permease C-terminal" evidence="7">
    <location>
        <begin position="60"/>
        <end position="178"/>
    </location>
</feature>
<dbReference type="InterPro" id="IPR052536">
    <property type="entry name" value="ABC-4_Integral_Memb_Prot"/>
</dbReference>
<evidence type="ECO:0000256" key="5">
    <source>
        <dbReference type="ARBA" id="ARBA00023136"/>
    </source>
</evidence>
<dbReference type="Pfam" id="PF02687">
    <property type="entry name" value="FtsX"/>
    <property type="match status" value="1"/>
</dbReference>
<comment type="similarity">
    <text evidence="6">Belongs to the ABC-4 integral membrane protein family.</text>
</comment>
<feature type="transmembrane region" description="Helical" evidence="6">
    <location>
        <begin position="155"/>
        <end position="178"/>
    </location>
</feature>
<feature type="transmembrane region" description="Helical" evidence="6">
    <location>
        <begin position="526"/>
        <end position="550"/>
    </location>
</feature>
<name>A0A4R2LJ03_9FIRM</name>
<dbReference type="PIRSF" id="PIRSF018968">
    <property type="entry name" value="ABC_permease_BceB"/>
    <property type="match status" value="1"/>
</dbReference>
<keyword evidence="3 6" id="KW-0812">Transmembrane</keyword>
<evidence type="ECO:0000313" key="8">
    <source>
        <dbReference type="EMBL" id="TCO79335.1"/>
    </source>
</evidence>
<comment type="subcellular location">
    <subcellularLocation>
        <location evidence="1 6">Cell membrane</location>
        <topology evidence="1 6">Multi-pass membrane protein</topology>
    </subcellularLocation>
</comment>
<protein>
    <submittedName>
        <fullName evidence="8">Putative ABC transport system permease protein</fullName>
    </submittedName>
</protein>
<evidence type="ECO:0000256" key="6">
    <source>
        <dbReference type="PIRNR" id="PIRNR018968"/>
    </source>
</evidence>
<evidence type="ECO:0000256" key="2">
    <source>
        <dbReference type="ARBA" id="ARBA00022475"/>
    </source>
</evidence>
<sequence length="655" mass="73408">MKLTTLALSNIKRNFKKYAMYFFSLSFSVFTAYTFFALMQNKYVLMAFTYDDRYKALLKSFGIIIIVFVMFFLISSNNSFIKARKREISTYALFGMTNGRIGRLIFLETIIVGTIALIIGIGVGIFFSKLMAMILLDISLASFTGKIEFTIAPKAAYITTIIFMSIFCVMGLSGLRVINKFELVDLFKAHKVSEGRSKGSVIVLILSLILIGAGYYLASSSNVRIVVNAAIPVLFLVVTGTYLFFWGGLPKVLNLIKSKKSNYYRGVNLISVSAFYHRVKSIAMVMATIAVLSAVATTAIATGYTLYNNIENNTYEQLGYDMYFYGGQEELLGDVEAAFEAHGNEIIEEFTAQRYTCSPSADVLRIKNSSFNISKDDYFRVYSESIYNKLMSITRCDYKTVSIKSGEAIYVYPFMIDNIADAITGQALTFTDEALKVTATIRAGILSFGAIHTIVINDADFDILLNSGDITDTNEGGAPYDKVTVFKYQQPLSSPELNRELTQILSGNTGSFRTAYTLYDESLQTFGLVCFIGFFMGGVFILMTASLLYFKQIMAAEEERHQYRMLRKIGMDDYMEKRVIAKRLIPVFLIPLLVGIVHSIFAMKSADTLVFSNMIADENSYSTVLLCSAVMYGIYAIVYSIFYFITKGQYSRIVK</sequence>
<feature type="transmembrane region" description="Helical" evidence="6">
    <location>
        <begin position="18"/>
        <end position="36"/>
    </location>
</feature>
<dbReference type="PANTHER" id="PTHR46795:SF3">
    <property type="entry name" value="ABC TRANSPORTER PERMEASE"/>
    <property type="match status" value="1"/>
</dbReference>
<feature type="transmembrane region" description="Helical" evidence="6">
    <location>
        <begin position="229"/>
        <end position="249"/>
    </location>
</feature>
<dbReference type="GO" id="GO:0005886">
    <property type="term" value="C:plasma membrane"/>
    <property type="evidence" value="ECO:0007669"/>
    <property type="project" value="UniProtKB-SubCell"/>
</dbReference>
<keyword evidence="5 6" id="KW-0472">Membrane</keyword>
<feature type="transmembrane region" description="Helical" evidence="6">
    <location>
        <begin position="282"/>
        <end position="307"/>
    </location>
</feature>
<dbReference type="OrthoDB" id="9781780at2"/>
<feature type="transmembrane region" description="Helical" evidence="6">
    <location>
        <begin position="199"/>
        <end position="217"/>
    </location>
</feature>
<keyword evidence="4 6" id="KW-1133">Transmembrane helix</keyword>
<feature type="transmembrane region" description="Helical" evidence="6">
    <location>
        <begin position="584"/>
        <end position="603"/>
    </location>
</feature>
<dbReference type="Proteomes" id="UP000294919">
    <property type="component" value="Unassembled WGS sequence"/>
</dbReference>
<dbReference type="RefSeq" id="WP_132242140.1">
    <property type="nucleotide sequence ID" value="NZ_SLWV01000002.1"/>
</dbReference>
<feature type="transmembrane region" description="Helical" evidence="6">
    <location>
        <begin position="623"/>
        <end position="645"/>
    </location>
</feature>